<dbReference type="EMBL" id="BKCJ011206071">
    <property type="protein sequence ID" value="GFD03600.1"/>
    <property type="molecule type" value="Genomic_DNA"/>
</dbReference>
<organism evidence="1">
    <name type="scientific">Tanacetum cinerariifolium</name>
    <name type="common">Dalmatian daisy</name>
    <name type="synonym">Chrysanthemum cinerariifolium</name>
    <dbReference type="NCBI Taxonomy" id="118510"/>
    <lineage>
        <taxon>Eukaryota</taxon>
        <taxon>Viridiplantae</taxon>
        <taxon>Streptophyta</taxon>
        <taxon>Embryophyta</taxon>
        <taxon>Tracheophyta</taxon>
        <taxon>Spermatophyta</taxon>
        <taxon>Magnoliopsida</taxon>
        <taxon>eudicotyledons</taxon>
        <taxon>Gunneridae</taxon>
        <taxon>Pentapetalae</taxon>
        <taxon>asterids</taxon>
        <taxon>campanulids</taxon>
        <taxon>Asterales</taxon>
        <taxon>Asteraceae</taxon>
        <taxon>Asteroideae</taxon>
        <taxon>Anthemideae</taxon>
        <taxon>Anthemidinae</taxon>
        <taxon>Tanacetum</taxon>
    </lineage>
</organism>
<sequence>LVPSCCVIFDLEPLSLSFDFVFRSEIFKSFPCLSLSSWPPCDLVS</sequence>
<dbReference type="AlphaFoldDB" id="A0A699T145"/>
<accession>A0A699T145</accession>
<proteinExistence type="predicted"/>
<evidence type="ECO:0000313" key="1">
    <source>
        <dbReference type="EMBL" id="GFD03600.1"/>
    </source>
</evidence>
<protein>
    <submittedName>
        <fullName evidence="1">Uncharacterized protein</fullName>
    </submittedName>
</protein>
<name>A0A699T145_TANCI</name>
<gene>
    <name evidence="1" type="ORF">Tci_875569</name>
</gene>
<feature type="non-terminal residue" evidence="1">
    <location>
        <position position="1"/>
    </location>
</feature>
<reference evidence="1" key="1">
    <citation type="journal article" date="2019" name="Sci. Rep.">
        <title>Draft genome of Tanacetum cinerariifolium, the natural source of mosquito coil.</title>
        <authorList>
            <person name="Yamashiro T."/>
            <person name="Shiraishi A."/>
            <person name="Satake H."/>
            <person name="Nakayama K."/>
        </authorList>
    </citation>
    <scope>NUCLEOTIDE SEQUENCE</scope>
</reference>
<comment type="caution">
    <text evidence="1">The sequence shown here is derived from an EMBL/GenBank/DDBJ whole genome shotgun (WGS) entry which is preliminary data.</text>
</comment>